<keyword evidence="5" id="KW-0998">Cell outer membrane</keyword>
<evidence type="ECO:0000256" key="4">
    <source>
        <dbReference type="ARBA" id="ARBA00023136"/>
    </source>
</evidence>
<feature type="domain" description="RagB/SusD" evidence="7">
    <location>
        <begin position="346"/>
        <end position="496"/>
    </location>
</feature>
<comment type="subcellular location">
    <subcellularLocation>
        <location evidence="1">Cell outer membrane</location>
    </subcellularLocation>
</comment>
<evidence type="ECO:0000259" key="7">
    <source>
        <dbReference type="Pfam" id="PF07980"/>
    </source>
</evidence>
<proteinExistence type="inferred from homology"/>
<evidence type="ECO:0000256" key="1">
    <source>
        <dbReference type="ARBA" id="ARBA00004442"/>
    </source>
</evidence>
<dbReference type="InterPro" id="IPR011990">
    <property type="entry name" value="TPR-like_helical_dom_sf"/>
</dbReference>
<sequence length="497" mass="55396">MRKIKYILGIAAILSLGACSKDFLETAPTESIPAEDAFNTTSDAYAALNGIHRAMFFQYDAQDQAGQGSIMIDADLLGEDLVMTTLGNSWFVSTYRWIDHRNASSSGLPRFAWKFYYKIISNANTIINKIDNCVGPDKDKNQIKGQAFAFRAWAYFNLVQLYGKRYDVTTVPNTQLGVPLLLTNTIMGQPRATVEENYAQINADLDSSFVRLSNTYARDAKSHINLKVAQGLKARVALTMGDYTNAATYAALARTGYTPMNTTQYRDGFSSITNPEWMWGSAQISDQTTYFYSFFAYMSLNFSSTNIRSNPKAINNLVYNKIPATDIRKQLWWDGTPASWTSGAWTLPTTSFAKYAYMNRKFVVATYTSSVGDVVYMRAAEMYLIEAEALARSGQDGPAQNALFTLVSTRDNAYVKSTSTGATLIDEITTQRRIELWGEGFRFFDLKRTNSAMDRTGTNAVPSVSLIVTVPAGDPQWQFKIPKDELNANPAIQSQND</sequence>
<comment type="similarity">
    <text evidence="2">Belongs to the SusD family.</text>
</comment>
<dbReference type="InterPro" id="IPR033985">
    <property type="entry name" value="SusD-like_N"/>
</dbReference>
<keyword evidence="4" id="KW-0472">Membrane</keyword>
<evidence type="ECO:0000313" key="9">
    <source>
        <dbReference type="EMBL" id="SDD12464.1"/>
    </source>
</evidence>
<dbReference type="CDD" id="cd08977">
    <property type="entry name" value="SusD"/>
    <property type="match status" value="1"/>
</dbReference>
<dbReference type="InterPro" id="IPR012944">
    <property type="entry name" value="SusD_RagB_dom"/>
</dbReference>
<keyword evidence="3 6" id="KW-0732">Signal</keyword>
<dbReference type="EMBL" id="FMYP01000088">
    <property type="protein sequence ID" value="SDD12464.1"/>
    <property type="molecule type" value="Genomic_DNA"/>
</dbReference>
<dbReference type="Proteomes" id="UP000199452">
    <property type="component" value="Unassembled WGS sequence"/>
</dbReference>
<feature type="chain" id="PRO_5011746637" evidence="6">
    <location>
        <begin position="21"/>
        <end position="497"/>
    </location>
</feature>
<gene>
    <name evidence="9" type="ORF">SAMN05216323_10885</name>
</gene>
<dbReference type="SUPFAM" id="SSF48452">
    <property type="entry name" value="TPR-like"/>
    <property type="match status" value="1"/>
</dbReference>
<dbReference type="AlphaFoldDB" id="A0A1G6S6Z2"/>
<dbReference type="PROSITE" id="PS51257">
    <property type="entry name" value="PROKAR_LIPOPROTEIN"/>
    <property type="match status" value="1"/>
</dbReference>
<evidence type="ECO:0000256" key="6">
    <source>
        <dbReference type="SAM" id="SignalP"/>
    </source>
</evidence>
<evidence type="ECO:0000256" key="3">
    <source>
        <dbReference type="ARBA" id="ARBA00022729"/>
    </source>
</evidence>
<feature type="signal peptide" evidence="6">
    <location>
        <begin position="1"/>
        <end position="20"/>
    </location>
</feature>
<feature type="domain" description="SusD-like N-terminal" evidence="8">
    <location>
        <begin position="88"/>
        <end position="238"/>
    </location>
</feature>
<dbReference type="Gene3D" id="1.25.40.390">
    <property type="match status" value="1"/>
</dbReference>
<evidence type="ECO:0000256" key="5">
    <source>
        <dbReference type="ARBA" id="ARBA00023237"/>
    </source>
</evidence>
<protein>
    <submittedName>
        <fullName evidence="9">SusD family protein</fullName>
    </submittedName>
</protein>
<dbReference type="OrthoDB" id="1100079at2"/>
<dbReference type="GO" id="GO:0009279">
    <property type="term" value="C:cell outer membrane"/>
    <property type="evidence" value="ECO:0007669"/>
    <property type="project" value="UniProtKB-SubCell"/>
</dbReference>
<dbReference type="Pfam" id="PF14322">
    <property type="entry name" value="SusD-like_3"/>
    <property type="match status" value="1"/>
</dbReference>
<evidence type="ECO:0000256" key="2">
    <source>
        <dbReference type="ARBA" id="ARBA00006275"/>
    </source>
</evidence>
<evidence type="ECO:0000313" key="10">
    <source>
        <dbReference type="Proteomes" id="UP000199452"/>
    </source>
</evidence>
<dbReference type="RefSeq" id="WP_092440744.1">
    <property type="nucleotide sequence ID" value="NZ_FMYP01000088.1"/>
</dbReference>
<dbReference type="STRING" id="1640674.SAMN05216323_10885"/>
<organism evidence="9 10">
    <name type="scientific">Williamwhitmania taraxaci</name>
    <dbReference type="NCBI Taxonomy" id="1640674"/>
    <lineage>
        <taxon>Bacteria</taxon>
        <taxon>Pseudomonadati</taxon>
        <taxon>Bacteroidota</taxon>
        <taxon>Bacteroidia</taxon>
        <taxon>Bacteroidales</taxon>
        <taxon>Williamwhitmaniaceae</taxon>
        <taxon>Williamwhitmania</taxon>
    </lineage>
</organism>
<dbReference type="Pfam" id="PF07980">
    <property type="entry name" value="SusD_RagB"/>
    <property type="match status" value="1"/>
</dbReference>
<keyword evidence="10" id="KW-1185">Reference proteome</keyword>
<reference evidence="9 10" key="1">
    <citation type="submission" date="2016-09" db="EMBL/GenBank/DDBJ databases">
        <authorList>
            <person name="Capua I."/>
            <person name="De Benedictis P."/>
            <person name="Joannis T."/>
            <person name="Lombin L.H."/>
            <person name="Cattoli G."/>
        </authorList>
    </citation>
    <scope>NUCLEOTIDE SEQUENCE [LARGE SCALE GENOMIC DNA]</scope>
    <source>
        <strain evidence="9 10">A7P-90m</strain>
    </source>
</reference>
<name>A0A1G6S6Z2_9BACT</name>
<accession>A0A1G6S6Z2</accession>
<evidence type="ECO:0000259" key="8">
    <source>
        <dbReference type="Pfam" id="PF14322"/>
    </source>
</evidence>